<accession>A0A5C3NWV4</accession>
<feature type="region of interest" description="Disordered" evidence="1">
    <location>
        <begin position="32"/>
        <end position="54"/>
    </location>
</feature>
<keyword evidence="3" id="KW-1185">Reference proteome</keyword>
<gene>
    <name evidence="2" type="ORF">K466DRAFT_448709</name>
</gene>
<dbReference type="Proteomes" id="UP000308197">
    <property type="component" value="Unassembled WGS sequence"/>
</dbReference>
<proteinExistence type="predicted"/>
<feature type="non-terminal residue" evidence="2">
    <location>
        <position position="361"/>
    </location>
</feature>
<dbReference type="AlphaFoldDB" id="A0A5C3NWV4"/>
<dbReference type="STRING" id="1314778.A0A5C3NWV4"/>
<dbReference type="InParanoid" id="A0A5C3NWV4"/>
<sequence>LGRGHQPALYASRGGAARRLIRRLTHRDTNSSIDDVGAPFCPDANAPKDDSDPLDLAKKDLKDLDDVQRAARNTITVAKAFRKVAGVPTAKHPWPKWGEPLAEGCFPVNFEANVDDSVNPDFIGRVAAVAMQDFKTHAAKHAKLLNAPNVKLTEGVLEEFAKGSFRGFRNVYKAQFDVEKEQQAKKNASNSRKQSRRRTRYDNLISVVGEYRDTYGTDPTELLSVDFLSDDGSGPEDGAEETTLEWKRRMAVRAGLTGPAATDARLTKTKFFENIAPNWRSPALTQILRRLHELWWSKLTIKAVLGMGHYVRDTGRLTDKAPYSTPFDMGINRTWYETHKDLTGYAHWLKGWFTFGNPSGF</sequence>
<organism evidence="2 3">
    <name type="scientific">Polyporus arcularius HHB13444</name>
    <dbReference type="NCBI Taxonomy" id="1314778"/>
    <lineage>
        <taxon>Eukaryota</taxon>
        <taxon>Fungi</taxon>
        <taxon>Dikarya</taxon>
        <taxon>Basidiomycota</taxon>
        <taxon>Agaricomycotina</taxon>
        <taxon>Agaricomycetes</taxon>
        <taxon>Polyporales</taxon>
        <taxon>Polyporaceae</taxon>
        <taxon>Polyporus</taxon>
    </lineage>
</organism>
<evidence type="ECO:0000313" key="3">
    <source>
        <dbReference type="Proteomes" id="UP000308197"/>
    </source>
</evidence>
<name>A0A5C3NWV4_9APHY</name>
<feature type="non-terminal residue" evidence="2">
    <location>
        <position position="1"/>
    </location>
</feature>
<evidence type="ECO:0000313" key="2">
    <source>
        <dbReference type="EMBL" id="TFK81259.1"/>
    </source>
</evidence>
<evidence type="ECO:0000256" key="1">
    <source>
        <dbReference type="SAM" id="MobiDB-lite"/>
    </source>
</evidence>
<reference evidence="2 3" key="1">
    <citation type="journal article" date="2019" name="Nat. Ecol. Evol.">
        <title>Megaphylogeny resolves global patterns of mushroom evolution.</title>
        <authorList>
            <person name="Varga T."/>
            <person name="Krizsan K."/>
            <person name="Foldi C."/>
            <person name="Dima B."/>
            <person name="Sanchez-Garcia M."/>
            <person name="Sanchez-Ramirez S."/>
            <person name="Szollosi G.J."/>
            <person name="Szarkandi J.G."/>
            <person name="Papp V."/>
            <person name="Albert L."/>
            <person name="Andreopoulos W."/>
            <person name="Angelini C."/>
            <person name="Antonin V."/>
            <person name="Barry K.W."/>
            <person name="Bougher N.L."/>
            <person name="Buchanan P."/>
            <person name="Buyck B."/>
            <person name="Bense V."/>
            <person name="Catcheside P."/>
            <person name="Chovatia M."/>
            <person name="Cooper J."/>
            <person name="Damon W."/>
            <person name="Desjardin D."/>
            <person name="Finy P."/>
            <person name="Geml J."/>
            <person name="Haridas S."/>
            <person name="Hughes K."/>
            <person name="Justo A."/>
            <person name="Karasinski D."/>
            <person name="Kautmanova I."/>
            <person name="Kiss B."/>
            <person name="Kocsube S."/>
            <person name="Kotiranta H."/>
            <person name="LaButti K.M."/>
            <person name="Lechner B.E."/>
            <person name="Liimatainen K."/>
            <person name="Lipzen A."/>
            <person name="Lukacs Z."/>
            <person name="Mihaltcheva S."/>
            <person name="Morgado L.N."/>
            <person name="Niskanen T."/>
            <person name="Noordeloos M.E."/>
            <person name="Ohm R.A."/>
            <person name="Ortiz-Santana B."/>
            <person name="Ovrebo C."/>
            <person name="Racz N."/>
            <person name="Riley R."/>
            <person name="Savchenko A."/>
            <person name="Shiryaev A."/>
            <person name="Soop K."/>
            <person name="Spirin V."/>
            <person name="Szebenyi C."/>
            <person name="Tomsovsky M."/>
            <person name="Tulloss R.E."/>
            <person name="Uehling J."/>
            <person name="Grigoriev I.V."/>
            <person name="Vagvolgyi C."/>
            <person name="Papp T."/>
            <person name="Martin F.M."/>
            <person name="Miettinen O."/>
            <person name="Hibbett D.S."/>
            <person name="Nagy L.G."/>
        </authorList>
    </citation>
    <scope>NUCLEOTIDE SEQUENCE [LARGE SCALE GENOMIC DNA]</scope>
    <source>
        <strain evidence="2 3">HHB13444</strain>
    </source>
</reference>
<dbReference type="EMBL" id="ML211629">
    <property type="protein sequence ID" value="TFK81259.1"/>
    <property type="molecule type" value="Genomic_DNA"/>
</dbReference>
<protein>
    <submittedName>
        <fullName evidence="2">Uncharacterized protein</fullName>
    </submittedName>
</protein>